<dbReference type="OrthoDB" id="652307at2"/>
<evidence type="ECO:0000313" key="3">
    <source>
        <dbReference type="Proteomes" id="UP000186341"/>
    </source>
</evidence>
<dbReference type="AlphaFoldDB" id="A0A1U7NG27"/>
<reference evidence="2 3" key="1">
    <citation type="submission" date="2016-11" db="EMBL/GenBank/DDBJ databases">
        <title>Description of two novel members of the family Erysipelotrichaceae: Ileibacterium lipovorans gen. nov., sp. nov. and Dubosiella newyorkensis, gen. nov., sp. nov.</title>
        <authorList>
            <person name="Cox L.M."/>
            <person name="Sohn J."/>
            <person name="Tyrrell K.L."/>
            <person name="Citron D.M."/>
            <person name="Lawson P.A."/>
            <person name="Patel N.B."/>
            <person name="Iizumi T."/>
            <person name="Perez-Perez G.I."/>
            <person name="Goldstein E.J."/>
            <person name="Blaser M.J."/>
        </authorList>
    </citation>
    <scope>NUCLEOTIDE SEQUENCE [LARGE SCALE GENOMIC DNA]</scope>
    <source>
        <strain evidence="2 3">NYU-BL-A3</strain>
    </source>
</reference>
<comment type="similarity">
    <text evidence="1">Belongs to the LOR family.</text>
</comment>
<dbReference type="Gene3D" id="2.40.160.200">
    <property type="entry name" value="LURP1-related"/>
    <property type="match status" value="1"/>
</dbReference>
<dbReference type="Proteomes" id="UP000186341">
    <property type="component" value="Unassembled WGS sequence"/>
</dbReference>
<comment type="caution">
    <text evidence="2">The sequence shown here is derived from an EMBL/GenBank/DDBJ whole genome shotgun (WGS) entry which is preliminary data.</text>
</comment>
<dbReference type="GeneID" id="82202819"/>
<dbReference type="InterPro" id="IPR038595">
    <property type="entry name" value="LOR_sf"/>
</dbReference>
<dbReference type="InterPro" id="IPR025659">
    <property type="entry name" value="Tubby-like_C"/>
</dbReference>
<evidence type="ECO:0000313" key="2">
    <source>
        <dbReference type="EMBL" id="OLU39612.1"/>
    </source>
</evidence>
<gene>
    <name evidence="2" type="ORF">BO222_06335</name>
</gene>
<dbReference type="EMBL" id="MPJW01000131">
    <property type="protein sequence ID" value="OLU39612.1"/>
    <property type="molecule type" value="Genomic_DNA"/>
</dbReference>
<proteinExistence type="inferred from homology"/>
<dbReference type="SUPFAM" id="SSF54518">
    <property type="entry name" value="Tubby C-terminal domain-like"/>
    <property type="match status" value="1"/>
</dbReference>
<keyword evidence="3" id="KW-1185">Reference proteome</keyword>
<dbReference type="RefSeq" id="WP_075819410.1">
    <property type="nucleotide sequence ID" value="NZ_CAJUTZ010000015.1"/>
</dbReference>
<name>A0A1U7NG27_9FIRM</name>
<dbReference type="Pfam" id="PF04525">
    <property type="entry name" value="LOR"/>
    <property type="match status" value="1"/>
</dbReference>
<evidence type="ECO:0008006" key="4">
    <source>
        <dbReference type="Google" id="ProtNLM"/>
    </source>
</evidence>
<evidence type="ECO:0000256" key="1">
    <source>
        <dbReference type="ARBA" id="ARBA00005437"/>
    </source>
</evidence>
<protein>
    <recommendedName>
        <fullName evidence="4">LURP-one-related family protein</fullName>
    </recommendedName>
</protein>
<dbReference type="InterPro" id="IPR007612">
    <property type="entry name" value="LOR"/>
</dbReference>
<accession>A0A1U7NG27</accession>
<sequence>MNTLYIAQKIFSLWGEYDVTNEQGQMVYHVKGVPSFLRKQLIFDASGAQVGEIKQQFSFLPEFNIYIHGRQVGTIKSRLSLFKTNLDLNYYHWNVVGNFFAWNYQVFSQSNREIATIGVELWHMSDHYYIRFDQEQDALPLLLLALAIDCIRDASQHSG</sequence>
<organism evidence="2 3">
    <name type="scientific">Ileibacterium valens</name>
    <dbReference type="NCBI Taxonomy" id="1862668"/>
    <lineage>
        <taxon>Bacteria</taxon>
        <taxon>Bacillati</taxon>
        <taxon>Bacillota</taxon>
        <taxon>Erysipelotrichia</taxon>
        <taxon>Erysipelotrichales</taxon>
        <taxon>Erysipelotrichaceae</taxon>
        <taxon>Ileibacterium</taxon>
    </lineage>
</organism>